<gene>
    <name evidence="6" type="ORF">EEB11_00435</name>
</gene>
<dbReference type="EMBL" id="RPEM01000001">
    <property type="protein sequence ID" value="TGD45085.1"/>
    <property type="molecule type" value="Genomic_DNA"/>
</dbReference>
<dbReference type="CDD" id="cd06170">
    <property type="entry name" value="LuxR_C_like"/>
    <property type="match status" value="1"/>
</dbReference>
<dbReference type="PRINTS" id="PR00038">
    <property type="entry name" value="HTHLUXR"/>
</dbReference>
<dbReference type="Proteomes" id="UP000297741">
    <property type="component" value="Unassembled WGS sequence"/>
</dbReference>
<dbReference type="PROSITE" id="PS00622">
    <property type="entry name" value="HTH_LUXR_1"/>
    <property type="match status" value="1"/>
</dbReference>
<dbReference type="SMART" id="SM00448">
    <property type="entry name" value="REC"/>
    <property type="match status" value="1"/>
</dbReference>
<dbReference type="InterPro" id="IPR058245">
    <property type="entry name" value="NreC/VraR/RcsB-like_REC"/>
</dbReference>
<dbReference type="CDD" id="cd17535">
    <property type="entry name" value="REC_NarL-like"/>
    <property type="match status" value="1"/>
</dbReference>
<dbReference type="PANTHER" id="PTHR45566:SF1">
    <property type="entry name" value="HTH-TYPE TRANSCRIPTIONAL REGULATOR YHJB-RELATED"/>
    <property type="match status" value="1"/>
</dbReference>
<protein>
    <submittedName>
        <fullName evidence="6">DNA-binding response regulator</fullName>
    </submittedName>
</protein>
<dbReference type="GO" id="GO:0003677">
    <property type="term" value="F:DNA binding"/>
    <property type="evidence" value="ECO:0007669"/>
    <property type="project" value="UniProtKB-KW"/>
</dbReference>
<dbReference type="InterPro" id="IPR011006">
    <property type="entry name" value="CheY-like_superfamily"/>
</dbReference>
<evidence type="ECO:0000259" key="4">
    <source>
        <dbReference type="PROSITE" id="PS50043"/>
    </source>
</evidence>
<dbReference type="SMART" id="SM00421">
    <property type="entry name" value="HTH_LUXR"/>
    <property type="match status" value="1"/>
</dbReference>
<evidence type="ECO:0000313" key="7">
    <source>
        <dbReference type="Proteomes" id="UP000297741"/>
    </source>
</evidence>
<reference evidence="6 7" key="1">
    <citation type="submission" date="2018-11" db="EMBL/GenBank/DDBJ databases">
        <title>Tabrizicola sp. isolated from sediment of alpine lake.</title>
        <authorList>
            <person name="Liu Z."/>
        </authorList>
    </citation>
    <scope>NUCLEOTIDE SEQUENCE [LARGE SCALE GENOMIC DNA]</scope>
    <source>
        <strain evidence="6 7">DRYC-M-16</strain>
    </source>
</reference>
<keyword evidence="2 6" id="KW-0238">DNA-binding</keyword>
<keyword evidence="1 3" id="KW-0597">Phosphoprotein</keyword>
<evidence type="ECO:0000256" key="2">
    <source>
        <dbReference type="ARBA" id="ARBA00023125"/>
    </source>
</evidence>
<dbReference type="InterPro" id="IPR000792">
    <property type="entry name" value="Tscrpt_reg_LuxR_C"/>
</dbReference>
<evidence type="ECO:0000313" key="6">
    <source>
        <dbReference type="EMBL" id="TGD45085.1"/>
    </source>
</evidence>
<feature type="domain" description="Response regulatory" evidence="5">
    <location>
        <begin position="27"/>
        <end position="144"/>
    </location>
</feature>
<evidence type="ECO:0000259" key="5">
    <source>
        <dbReference type="PROSITE" id="PS50110"/>
    </source>
</evidence>
<evidence type="ECO:0000256" key="1">
    <source>
        <dbReference type="ARBA" id="ARBA00022553"/>
    </source>
</evidence>
<accession>A0ABY2KQM3</accession>
<feature type="domain" description="HTH luxR-type" evidence="4">
    <location>
        <begin position="170"/>
        <end position="235"/>
    </location>
</feature>
<dbReference type="InterPro" id="IPR001789">
    <property type="entry name" value="Sig_transdc_resp-reg_receiver"/>
</dbReference>
<feature type="modified residue" description="4-aspartylphosphate" evidence="3">
    <location>
        <position position="79"/>
    </location>
</feature>
<dbReference type="RefSeq" id="WP_135428356.1">
    <property type="nucleotide sequence ID" value="NZ_RPEM01000001.1"/>
</dbReference>
<evidence type="ECO:0000256" key="3">
    <source>
        <dbReference type="PROSITE-ProRule" id="PRU00169"/>
    </source>
</evidence>
<dbReference type="Gene3D" id="3.40.50.2300">
    <property type="match status" value="1"/>
</dbReference>
<dbReference type="InterPro" id="IPR051015">
    <property type="entry name" value="EvgA-like"/>
</dbReference>
<dbReference type="InterPro" id="IPR016032">
    <property type="entry name" value="Sig_transdc_resp-reg_C-effctor"/>
</dbReference>
<comment type="caution">
    <text evidence="6">The sequence shown here is derived from an EMBL/GenBank/DDBJ whole genome shotgun (WGS) entry which is preliminary data.</text>
</comment>
<name>A0ABY2KQM3_9RHOB</name>
<proteinExistence type="predicted"/>
<organism evidence="6 7">
    <name type="scientific">Pseudotabrizicola sediminis</name>
    <dbReference type="NCBI Taxonomy" id="2486418"/>
    <lineage>
        <taxon>Bacteria</taxon>
        <taxon>Pseudomonadati</taxon>
        <taxon>Pseudomonadota</taxon>
        <taxon>Alphaproteobacteria</taxon>
        <taxon>Rhodobacterales</taxon>
        <taxon>Paracoccaceae</taxon>
        <taxon>Pseudotabrizicola</taxon>
    </lineage>
</organism>
<dbReference type="PANTHER" id="PTHR45566">
    <property type="entry name" value="HTH-TYPE TRANSCRIPTIONAL REGULATOR YHJB-RELATED"/>
    <property type="match status" value="1"/>
</dbReference>
<sequence length="244" mass="26254">MTVHPLPPSLSPASDRPQADLPRSLHSALVVDDHPLFCDALSMTLKAVAGIGRIETADRLDSAIARLERAPMPDVVVLDLKLPDVDGLDGLIRLKSVVGMVPVVVVSSLADNRVVSAALRAGASGFVPKHSHREVFRAAFDAIRQGQAYHPDGYFPHNDPSAPASQREEAVARLSLLTRQQARLLQLICEGKLNKQIAFDLTIAETTVKAHVTAIMRKLGVQSRTQAVLIARGASFDSLMPEGD</sequence>
<keyword evidence="7" id="KW-1185">Reference proteome</keyword>
<dbReference type="PROSITE" id="PS50043">
    <property type="entry name" value="HTH_LUXR_2"/>
    <property type="match status" value="1"/>
</dbReference>
<dbReference type="Pfam" id="PF00072">
    <property type="entry name" value="Response_reg"/>
    <property type="match status" value="1"/>
</dbReference>
<dbReference type="SUPFAM" id="SSF46894">
    <property type="entry name" value="C-terminal effector domain of the bipartite response regulators"/>
    <property type="match status" value="1"/>
</dbReference>
<dbReference type="SUPFAM" id="SSF52172">
    <property type="entry name" value="CheY-like"/>
    <property type="match status" value="1"/>
</dbReference>
<dbReference type="Pfam" id="PF00196">
    <property type="entry name" value="GerE"/>
    <property type="match status" value="1"/>
</dbReference>
<dbReference type="PROSITE" id="PS50110">
    <property type="entry name" value="RESPONSE_REGULATORY"/>
    <property type="match status" value="1"/>
</dbReference>